<feature type="compositionally biased region" description="Acidic residues" evidence="6">
    <location>
        <begin position="445"/>
        <end position="455"/>
    </location>
</feature>
<evidence type="ECO:0000256" key="6">
    <source>
        <dbReference type="SAM" id="MobiDB-lite"/>
    </source>
</evidence>
<dbReference type="InterPro" id="IPR031160">
    <property type="entry name" value="F_BAR_dom"/>
</dbReference>
<proteinExistence type="predicted"/>
<accession>A0A6P8IB18</accession>
<dbReference type="AlphaFoldDB" id="A0A6P8IB18"/>
<dbReference type="PROSITE" id="PS51741">
    <property type="entry name" value="F_BAR"/>
    <property type="match status" value="1"/>
</dbReference>
<evidence type="ECO:0000259" key="7">
    <source>
        <dbReference type="PROSITE" id="PS50002"/>
    </source>
</evidence>
<dbReference type="Gene3D" id="1.20.1270.60">
    <property type="entry name" value="Arfaptin homology (AH) domain/BAR domain"/>
    <property type="match status" value="1"/>
</dbReference>
<sequence>MEWGNELWDQFELIGSHTLSGIDFVDKVAKFVKERIRIEAEYAKELRKLGKSFQPKKKEEEDQKFSFQLSFNGVVKETDDLAGQHELISENLNTNVYKILQQLHTDLKKERKEHLAEAKKVQDTLDQSLKALDAAKKSYERASADAEQAFSLFQKADGDMSMTKLQVEKFKLTSVEKGQAKEKALEEYKSQLDKTNNKQTLHYTTEMPAVFNQLQSMEENRIAKIGSLLTEYSDIHCSVMSIIQTCLNNMKSNAASVDGPKDSQKLIEEHRTALKPPGDIVFEEYGKSTPQTPHPKEKKKKLKIKSKSLFSKSKKSDTEDGNDFNTLSPGEQARICKNKIKSLDPQVQQLKSAREAMEKMTGVYLQNPSLGDPASMEEELKGNAKELDKYSQELFKYQSYLAIIEQTPAPAPPPCYSKPSNVQPPPAPSDQLPPPAPSILVPPVEEPEEDNEFDDGERCRVLYDFEGTNDGELPVHENEELIVTEADNDGSGWTKVTNGTDEGYVPTAYVMIIE</sequence>
<dbReference type="Gene3D" id="6.10.140.470">
    <property type="match status" value="1"/>
</dbReference>
<organism evidence="9 10">
    <name type="scientific">Actinia tenebrosa</name>
    <name type="common">Australian red waratah sea anemone</name>
    <dbReference type="NCBI Taxonomy" id="6105"/>
    <lineage>
        <taxon>Eukaryota</taxon>
        <taxon>Metazoa</taxon>
        <taxon>Cnidaria</taxon>
        <taxon>Anthozoa</taxon>
        <taxon>Hexacorallia</taxon>
        <taxon>Actiniaria</taxon>
        <taxon>Actiniidae</taxon>
        <taxon>Actinia</taxon>
    </lineage>
</organism>
<dbReference type="RefSeq" id="XP_031562522.1">
    <property type="nucleotide sequence ID" value="XM_031706662.1"/>
</dbReference>
<evidence type="ECO:0000256" key="4">
    <source>
        <dbReference type="PROSITE-ProRule" id="PRU01077"/>
    </source>
</evidence>
<dbReference type="InterPro" id="IPR027267">
    <property type="entry name" value="AH/BAR_dom_sf"/>
</dbReference>
<evidence type="ECO:0000313" key="10">
    <source>
        <dbReference type="RefSeq" id="XP_031562522.1"/>
    </source>
</evidence>
<name>A0A6P8IB18_ACTTE</name>
<dbReference type="Pfam" id="PF25610">
    <property type="entry name" value="HR1_TOCA"/>
    <property type="match status" value="1"/>
</dbReference>
<evidence type="ECO:0000256" key="2">
    <source>
        <dbReference type="ARBA" id="ARBA00023054"/>
    </source>
</evidence>
<dbReference type="Pfam" id="PF00018">
    <property type="entry name" value="SH3_1"/>
    <property type="match status" value="1"/>
</dbReference>
<protein>
    <submittedName>
        <fullName evidence="10">Cdc42-interacting protein 4 homolog</fullName>
    </submittedName>
</protein>
<dbReference type="CDD" id="cd07653">
    <property type="entry name" value="F-BAR_CIP4-like"/>
    <property type="match status" value="1"/>
</dbReference>
<gene>
    <name evidence="10" type="primary">LOC116298273</name>
</gene>
<dbReference type="InParanoid" id="A0A6P8IB18"/>
<dbReference type="Proteomes" id="UP000515163">
    <property type="component" value="Unplaced"/>
</dbReference>
<dbReference type="PANTHER" id="PTHR15735">
    <property type="entry name" value="FCH AND DOUBLE SH3 DOMAINS PROTEIN"/>
    <property type="match status" value="1"/>
</dbReference>
<evidence type="ECO:0000313" key="9">
    <source>
        <dbReference type="Proteomes" id="UP000515163"/>
    </source>
</evidence>
<feature type="region of interest" description="Disordered" evidence="6">
    <location>
        <begin position="411"/>
        <end position="455"/>
    </location>
</feature>
<evidence type="ECO:0000256" key="3">
    <source>
        <dbReference type="PROSITE-ProRule" id="PRU00192"/>
    </source>
</evidence>
<feature type="compositionally biased region" description="Basic residues" evidence="6">
    <location>
        <begin position="296"/>
        <end position="306"/>
    </location>
</feature>
<dbReference type="PANTHER" id="PTHR15735:SF12">
    <property type="entry name" value="CDC42-INTERACTING PROTEIN 4, ISOFORM B"/>
    <property type="match status" value="1"/>
</dbReference>
<dbReference type="InterPro" id="IPR036028">
    <property type="entry name" value="SH3-like_dom_sf"/>
</dbReference>
<dbReference type="SUPFAM" id="SSF103657">
    <property type="entry name" value="BAR/IMD domain-like"/>
    <property type="match status" value="1"/>
</dbReference>
<feature type="domain" description="F-BAR" evidence="8">
    <location>
        <begin position="1"/>
        <end position="262"/>
    </location>
</feature>
<evidence type="ECO:0000259" key="8">
    <source>
        <dbReference type="PROSITE" id="PS51741"/>
    </source>
</evidence>
<dbReference type="PROSITE" id="PS50002">
    <property type="entry name" value="SH3"/>
    <property type="match status" value="1"/>
</dbReference>
<feature type="domain" description="SH3" evidence="7">
    <location>
        <begin position="454"/>
        <end position="514"/>
    </location>
</feature>
<dbReference type="CDD" id="cd11619">
    <property type="entry name" value="HR1_CIP4-like"/>
    <property type="match status" value="1"/>
</dbReference>
<feature type="coiled-coil region" evidence="5">
    <location>
        <begin position="97"/>
        <end position="149"/>
    </location>
</feature>
<dbReference type="KEGG" id="aten:116298273"/>
<dbReference type="CDD" id="cd11911">
    <property type="entry name" value="SH3_CIP4-like"/>
    <property type="match status" value="1"/>
</dbReference>
<keyword evidence="2 4" id="KW-0175">Coiled coil</keyword>
<dbReference type="InterPro" id="IPR001452">
    <property type="entry name" value="SH3_domain"/>
</dbReference>
<feature type="region of interest" description="Disordered" evidence="6">
    <location>
        <begin position="280"/>
        <end position="326"/>
    </location>
</feature>
<dbReference type="SMART" id="SM00326">
    <property type="entry name" value="SH3"/>
    <property type="match status" value="1"/>
</dbReference>
<keyword evidence="9" id="KW-1185">Reference proteome</keyword>
<dbReference type="SUPFAM" id="SSF50044">
    <property type="entry name" value="SH3-domain"/>
    <property type="match status" value="1"/>
</dbReference>
<evidence type="ECO:0000256" key="5">
    <source>
        <dbReference type="SAM" id="Coils"/>
    </source>
</evidence>
<dbReference type="GeneID" id="116298273"/>
<dbReference type="Gene3D" id="2.30.30.40">
    <property type="entry name" value="SH3 Domains"/>
    <property type="match status" value="1"/>
</dbReference>
<dbReference type="Pfam" id="PF00611">
    <property type="entry name" value="FCH"/>
    <property type="match status" value="1"/>
</dbReference>
<reference evidence="10" key="1">
    <citation type="submission" date="2025-08" db="UniProtKB">
        <authorList>
            <consortium name="RefSeq"/>
        </authorList>
    </citation>
    <scope>IDENTIFICATION</scope>
</reference>
<dbReference type="OrthoDB" id="8783038at2759"/>
<dbReference type="InterPro" id="IPR057870">
    <property type="entry name" value="HR1_TOCA"/>
</dbReference>
<dbReference type="FunCoup" id="A0A6P8IB18">
    <property type="interactions" value="3183"/>
</dbReference>
<dbReference type="InterPro" id="IPR001060">
    <property type="entry name" value="FCH_dom"/>
</dbReference>
<evidence type="ECO:0000256" key="1">
    <source>
        <dbReference type="ARBA" id="ARBA00022443"/>
    </source>
</evidence>
<keyword evidence="1 3" id="KW-0728">SH3 domain</keyword>
<feature type="compositionally biased region" description="Pro residues" evidence="6">
    <location>
        <begin position="411"/>
        <end position="437"/>
    </location>
</feature>
<dbReference type="SMART" id="SM00055">
    <property type="entry name" value="FCH"/>
    <property type="match status" value="1"/>
</dbReference>